<keyword evidence="4" id="KW-1185">Reference proteome</keyword>
<evidence type="ECO:0000313" key="1">
    <source>
        <dbReference type="EMBL" id="OBX83146.1"/>
    </source>
</evidence>
<evidence type="ECO:0000313" key="2">
    <source>
        <dbReference type="EMBL" id="QPT45511.1"/>
    </source>
</evidence>
<accession>A0A1B8QI36</accession>
<dbReference type="RefSeq" id="WP_067009086.1">
    <property type="nucleotide sequence ID" value="NZ_CP065728.1"/>
</dbReference>
<evidence type="ECO:0000313" key="4">
    <source>
        <dbReference type="Proteomes" id="UP000594834"/>
    </source>
</evidence>
<reference evidence="2 4" key="2">
    <citation type="submission" date="2020-12" db="EMBL/GenBank/DDBJ databases">
        <title>FDA dAtabase for Regulatory Grade micrObial Sequences (FDA-ARGOS): Supporting development and validation of Infectious Disease Dx tests.</title>
        <authorList>
            <person name="Sproer C."/>
            <person name="Gronow S."/>
            <person name="Severitt S."/>
            <person name="Schroder I."/>
            <person name="Tallon L."/>
            <person name="Sadzewicz L."/>
            <person name="Zhao X."/>
            <person name="Boylan J."/>
            <person name="Ott S."/>
            <person name="Bowen H."/>
            <person name="Vavikolanu K."/>
            <person name="Mehta A."/>
            <person name="Aluvathingal J."/>
            <person name="Nadendla S."/>
            <person name="Lowell S."/>
            <person name="Myers T."/>
            <person name="Yan Y."/>
            <person name="Sichtig H."/>
        </authorList>
    </citation>
    <scope>NUCLEOTIDE SEQUENCE [LARGE SCALE GENOMIC DNA]</scope>
    <source>
        <strain evidence="2 4">FDAARGOS_869</strain>
    </source>
</reference>
<dbReference type="AlphaFoldDB" id="A0A1B8QI36"/>
<name>A0A1B8QI36_MORNO</name>
<gene>
    <name evidence="1" type="ORF">A7456_03550</name>
    <name evidence="2" type="ORF">I6G26_05930</name>
</gene>
<reference evidence="1 3" key="1">
    <citation type="submission" date="2016-05" db="EMBL/GenBank/DDBJ databases">
        <title>Draft genome sequence of Moraxella nonliquefaciens CCUG 348T.</title>
        <authorList>
            <person name="Salva-Serra F."/>
            <person name="Engstrom-Jakobsson H."/>
            <person name="Thorell K."/>
            <person name="Gonzales-Siles L."/>
            <person name="Karlsson R."/>
            <person name="Boulund F."/>
            <person name="Engstrand L."/>
            <person name="Kristiansson E."/>
            <person name="Moore E."/>
        </authorList>
    </citation>
    <scope>NUCLEOTIDE SEQUENCE [LARGE SCALE GENOMIC DNA]</scope>
    <source>
        <strain evidence="1 3">CCUG 348</strain>
    </source>
</reference>
<sequence>MTTIETDINISDLEKSNKRGHELLRYAYDVLQYDGIKLLHTAIHAGVSHVNHIMASSMLGYKPATLRNWHSQNNGPIQTRMINGKPFWMVKDIRQLLGE</sequence>
<dbReference type="EMBL" id="LXTW01000032">
    <property type="protein sequence ID" value="OBX83146.1"/>
    <property type="molecule type" value="Genomic_DNA"/>
</dbReference>
<organism evidence="1 3">
    <name type="scientific">Moraxella nonliquefaciens</name>
    <dbReference type="NCBI Taxonomy" id="478"/>
    <lineage>
        <taxon>Bacteria</taxon>
        <taxon>Pseudomonadati</taxon>
        <taxon>Pseudomonadota</taxon>
        <taxon>Gammaproteobacteria</taxon>
        <taxon>Moraxellales</taxon>
        <taxon>Moraxellaceae</taxon>
        <taxon>Moraxella</taxon>
    </lineage>
</organism>
<proteinExistence type="predicted"/>
<evidence type="ECO:0000313" key="3">
    <source>
        <dbReference type="Proteomes" id="UP000092575"/>
    </source>
</evidence>
<dbReference type="Proteomes" id="UP000092575">
    <property type="component" value="Unassembled WGS sequence"/>
</dbReference>
<dbReference type="Proteomes" id="UP000594834">
    <property type="component" value="Chromosome"/>
</dbReference>
<protein>
    <recommendedName>
        <fullName evidence="5">DNA-binding protein</fullName>
    </recommendedName>
</protein>
<dbReference type="EMBL" id="CP065728">
    <property type="protein sequence ID" value="QPT45511.1"/>
    <property type="molecule type" value="Genomic_DNA"/>
</dbReference>
<evidence type="ECO:0008006" key="5">
    <source>
        <dbReference type="Google" id="ProtNLM"/>
    </source>
</evidence>